<dbReference type="InterPro" id="IPR007059">
    <property type="entry name" value="DmsC"/>
</dbReference>
<evidence type="ECO:0000313" key="3">
    <source>
        <dbReference type="Proteomes" id="UP000655094"/>
    </source>
</evidence>
<evidence type="ECO:0000313" key="2">
    <source>
        <dbReference type="EMBL" id="GHK51844.1"/>
    </source>
</evidence>
<dbReference type="EMBL" id="BNFF01000001">
    <property type="protein sequence ID" value="GHK51844.1"/>
    <property type="molecule type" value="Genomic_DNA"/>
</dbReference>
<sequence length="72" mass="7634">MGNGWHEWPLVLFTVLGQCVVGATIVSGLGWLALGTNGKPGGGWCAICFYLAVDGHWFSCFGDASRFTAARV</sequence>
<gene>
    <name evidence="2" type="ORF">KPZU09_15800</name>
</gene>
<comment type="caution">
    <text evidence="2">The sequence shown here is derived from an EMBL/GenBank/DDBJ whole genome shotgun (WGS) entry which is preliminary data.</text>
</comment>
<feature type="transmembrane region" description="Helical" evidence="1">
    <location>
        <begin position="12"/>
        <end position="34"/>
    </location>
</feature>
<proteinExistence type="predicted"/>
<dbReference type="AlphaFoldDB" id="A0A919HTC2"/>
<protein>
    <recommendedName>
        <fullName evidence="4">Anaerobic dimethyl sulfoxide reductase subunit C</fullName>
    </recommendedName>
</protein>
<accession>A0A919HTC2</accession>
<name>A0A919HTC2_KLEPN</name>
<dbReference type="Pfam" id="PF04976">
    <property type="entry name" value="DmsC"/>
    <property type="match status" value="1"/>
</dbReference>
<dbReference type="GO" id="GO:0019645">
    <property type="term" value="P:anaerobic electron transport chain"/>
    <property type="evidence" value="ECO:0007669"/>
    <property type="project" value="InterPro"/>
</dbReference>
<keyword evidence="1" id="KW-0472">Membrane</keyword>
<keyword evidence="1" id="KW-0812">Transmembrane</keyword>
<organism evidence="2 3">
    <name type="scientific">Klebsiella pneumoniae</name>
    <dbReference type="NCBI Taxonomy" id="573"/>
    <lineage>
        <taxon>Bacteria</taxon>
        <taxon>Pseudomonadati</taxon>
        <taxon>Pseudomonadota</taxon>
        <taxon>Gammaproteobacteria</taxon>
        <taxon>Enterobacterales</taxon>
        <taxon>Enterobacteriaceae</taxon>
        <taxon>Klebsiella/Raoultella group</taxon>
        <taxon>Klebsiella</taxon>
        <taxon>Klebsiella pneumoniae complex</taxon>
    </lineage>
</organism>
<reference evidence="2" key="1">
    <citation type="submission" date="2020-10" db="EMBL/GenBank/DDBJ databases">
        <title>Genome Sequence of ESBL Producing Zambian Clinical Strains.</title>
        <authorList>
            <person name="Shawa M."/>
            <person name="Furuta Y."/>
            <person name="Simbotwe M."/>
            <person name="Mulenga E."/>
            <person name="Mubanga M."/>
            <person name="Mulenga G."/>
            <person name="Kaile C."/>
            <person name="Zorigt T."/>
            <person name="Hang'ombe B."/>
            <person name="Higashi H."/>
        </authorList>
    </citation>
    <scope>NUCLEOTIDE SEQUENCE</scope>
    <source>
        <strain evidence="2">Zam_UTH_09</strain>
    </source>
</reference>
<dbReference type="GO" id="GO:0016020">
    <property type="term" value="C:membrane"/>
    <property type="evidence" value="ECO:0007669"/>
    <property type="project" value="InterPro"/>
</dbReference>
<keyword evidence="1" id="KW-1133">Transmembrane helix</keyword>
<dbReference type="Proteomes" id="UP000655094">
    <property type="component" value="Unassembled WGS sequence"/>
</dbReference>
<evidence type="ECO:0000256" key="1">
    <source>
        <dbReference type="SAM" id="Phobius"/>
    </source>
</evidence>
<evidence type="ECO:0008006" key="4">
    <source>
        <dbReference type="Google" id="ProtNLM"/>
    </source>
</evidence>